<comment type="caution">
    <text evidence="1">The sequence shown here is derived from an EMBL/GenBank/DDBJ whole genome shotgun (WGS) entry which is preliminary data.</text>
</comment>
<dbReference type="EMBL" id="ALWB01000171">
    <property type="protein sequence ID" value="ELS31439.1"/>
    <property type="molecule type" value="Genomic_DNA"/>
</dbReference>
<gene>
    <name evidence="1" type="ORF">Pse7429DRAFT_3470</name>
</gene>
<protein>
    <submittedName>
        <fullName evidence="1">Uncharacterized protein</fullName>
    </submittedName>
</protein>
<reference evidence="1 2" key="1">
    <citation type="journal article" date="2013" name="Proc. Natl. Acad. Sci. U.S.A.">
        <title>Improving the coverage of the cyanobacterial phylum using diversity-driven genome sequencing.</title>
        <authorList>
            <person name="Shih P.M."/>
            <person name="Wu D."/>
            <person name="Latifi A."/>
            <person name="Axen S.D."/>
            <person name="Fewer D.P."/>
            <person name="Talla E."/>
            <person name="Calteau A."/>
            <person name="Cai F."/>
            <person name="Tandeau de Marsac N."/>
            <person name="Rippka R."/>
            <person name="Herdman M."/>
            <person name="Sivonen K."/>
            <person name="Coursin T."/>
            <person name="Laurent T."/>
            <person name="Goodwin L."/>
            <person name="Nolan M."/>
            <person name="Davenport K.W."/>
            <person name="Han C.S."/>
            <person name="Rubin E.M."/>
            <person name="Eisen J.A."/>
            <person name="Woyke T."/>
            <person name="Gugger M."/>
            <person name="Kerfeld C.A."/>
        </authorList>
    </citation>
    <scope>NUCLEOTIDE SEQUENCE [LARGE SCALE GENOMIC DNA]</scope>
    <source>
        <strain evidence="1 2">PCC 7429</strain>
    </source>
</reference>
<dbReference type="AlphaFoldDB" id="L8MXB2"/>
<evidence type="ECO:0000313" key="1">
    <source>
        <dbReference type="EMBL" id="ELS31439.1"/>
    </source>
</evidence>
<organism evidence="1 2">
    <name type="scientific">Pseudanabaena biceps PCC 7429</name>
    <dbReference type="NCBI Taxonomy" id="927668"/>
    <lineage>
        <taxon>Bacteria</taxon>
        <taxon>Bacillati</taxon>
        <taxon>Cyanobacteriota</taxon>
        <taxon>Cyanophyceae</taxon>
        <taxon>Pseudanabaenales</taxon>
        <taxon>Pseudanabaenaceae</taxon>
        <taxon>Pseudanabaena</taxon>
    </lineage>
</organism>
<keyword evidence="2" id="KW-1185">Reference proteome</keyword>
<proteinExistence type="predicted"/>
<name>L8MXB2_9CYAN</name>
<dbReference type="Proteomes" id="UP000011201">
    <property type="component" value="Unassembled WGS sequence"/>
</dbReference>
<sequence length="46" mass="5457">MTQAIEQKSTLYDRDLNLWLEEANMPDKSAISFLTFLHFNVPKMIR</sequence>
<evidence type="ECO:0000313" key="2">
    <source>
        <dbReference type="Proteomes" id="UP000011201"/>
    </source>
</evidence>
<accession>L8MXB2</accession>